<dbReference type="PANTHER" id="PTHR35564">
    <property type="match status" value="1"/>
</dbReference>
<dbReference type="NCBIfam" id="TIGR03347">
    <property type="entry name" value="VI_chp_1"/>
    <property type="match status" value="1"/>
</dbReference>
<dbReference type="InterPro" id="IPR010732">
    <property type="entry name" value="T6SS_TssG-like"/>
</dbReference>
<protein>
    <recommendedName>
        <fullName evidence="3">Type VI secretion system baseplate subunit TssG</fullName>
    </recommendedName>
</protein>
<reference evidence="1" key="1">
    <citation type="journal article" date="2021" name="Front. Microbiol.">
        <title>Comprehensive Comparative Genomics and Phenotyping of Methylobacterium Species.</title>
        <authorList>
            <person name="Alessa O."/>
            <person name="Ogura Y."/>
            <person name="Fujitani Y."/>
            <person name="Takami H."/>
            <person name="Hayashi T."/>
            <person name="Sahin N."/>
            <person name="Tani A."/>
        </authorList>
    </citation>
    <scope>NUCLEOTIDE SEQUENCE</scope>
    <source>
        <strain evidence="1">LMG 23639</strain>
    </source>
</reference>
<evidence type="ECO:0008006" key="3">
    <source>
        <dbReference type="Google" id="ProtNLM"/>
    </source>
</evidence>
<dbReference type="Pfam" id="PF06996">
    <property type="entry name" value="T6SS_TssG"/>
    <property type="match status" value="1"/>
</dbReference>
<dbReference type="EMBL" id="BPQR01000043">
    <property type="protein sequence ID" value="GJE07299.1"/>
    <property type="molecule type" value="Genomic_DNA"/>
</dbReference>
<dbReference type="Proteomes" id="UP001055102">
    <property type="component" value="Unassembled WGS sequence"/>
</dbReference>
<sequence>MSARGSHRERLEAAPWAHDFLATLRRIERDSADRPRIGDSAARETDAVTLGQDPFLAFPASTLSAASHDGKGRPRLLVRFLGLLGPQGALPLSTTDEAYGWLNARDDAFARFLDVFNHRFLQLFFRAWADARPIAQADRPGADRFESYLGSAVGLGLPSLRERDTVPDSAKIAFAGLLGPAARSGSRLCNAITGLLGAAVEVEEFAGAFLEFEPADCSRLGGANARLGMDLLVGRSVFSVEDRIRLRIYAADLDAYERLLPGGADCRPLADLVLFYLGDELEWEVELALPVACARPLRLGEGGGRLGYTGWIGQADGQGGDGYRRDARFQPAERLGRGGGQSLERAA</sequence>
<evidence type="ECO:0000313" key="2">
    <source>
        <dbReference type="Proteomes" id="UP001055102"/>
    </source>
</evidence>
<reference evidence="1" key="2">
    <citation type="submission" date="2021-08" db="EMBL/GenBank/DDBJ databases">
        <authorList>
            <person name="Tani A."/>
            <person name="Ola A."/>
            <person name="Ogura Y."/>
            <person name="Katsura K."/>
            <person name="Hayashi T."/>
        </authorList>
    </citation>
    <scope>NUCLEOTIDE SEQUENCE</scope>
    <source>
        <strain evidence="1">LMG 23639</strain>
    </source>
</reference>
<dbReference type="PANTHER" id="PTHR35564:SF4">
    <property type="entry name" value="CYTOPLASMIC PROTEIN"/>
    <property type="match status" value="1"/>
</dbReference>
<evidence type="ECO:0000313" key="1">
    <source>
        <dbReference type="EMBL" id="GJE07299.1"/>
    </source>
</evidence>
<name>A0ABQ4SZU7_9HYPH</name>
<accession>A0ABQ4SZU7</accession>
<comment type="caution">
    <text evidence="1">The sequence shown here is derived from an EMBL/GenBank/DDBJ whole genome shotgun (WGS) entry which is preliminary data.</text>
</comment>
<proteinExistence type="predicted"/>
<dbReference type="RefSeq" id="WP_238276422.1">
    <property type="nucleotide sequence ID" value="NZ_BPQR01000043.1"/>
</dbReference>
<keyword evidence="2" id="KW-1185">Reference proteome</keyword>
<gene>
    <name evidence="1" type="ORF">AOPFMNJM_2625</name>
</gene>
<organism evidence="1 2">
    <name type="scientific">Methylobacterium jeotgali</name>
    <dbReference type="NCBI Taxonomy" id="381630"/>
    <lineage>
        <taxon>Bacteria</taxon>
        <taxon>Pseudomonadati</taxon>
        <taxon>Pseudomonadota</taxon>
        <taxon>Alphaproteobacteria</taxon>
        <taxon>Hyphomicrobiales</taxon>
        <taxon>Methylobacteriaceae</taxon>
        <taxon>Methylobacterium</taxon>
    </lineage>
</organism>